<dbReference type="RefSeq" id="XP_019631182.1">
    <property type="nucleotide sequence ID" value="XM_019775623.1"/>
</dbReference>
<feature type="repeat" description="ANK" evidence="3">
    <location>
        <begin position="38"/>
        <end position="70"/>
    </location>
</feature>
<keyword evidence="1" id="KW-0677">Repeat</keyword>
<gene>
    <name evidence="5" type="primary">LOC109475081</name>
</gene>
<evidence type="ECO:0000313" key="4">
    <source>
        <dbReference type="Proteomes" id="UP000515135"/>
    </source>
</evidence>
<accession>A0A6P4ZJC0</accession>
<name>A0A6P4ZJC0_BRABE</name>
<sequence length="104" mass="11363">MDLDTFYTAVQKGNVQTVRRGLDAGVDLRVKKKWGLSDDQTSLHVASLHGQTKVAALLIEHGADLEARDDRFQETPLHRAAAGGRTGTCKLLIRHGADVTARDE</sequence>
<feature type="non-terminal residue" evidence="5">
    <location>
        <position position="104"/>
    </location>
</feature>
<dbReference type="InterPro" id="IPR002110">
    <property type="entry name" value="Ankyrin_rpt"/>
</dbReference>
<dbReference type="PROSITE" id="PS50088">
    <property type="entry name" value="ANK_REPEAT"/>
    <property type="match status" value="2"/>
</dbReference>
<dbReference type="InterPro" id="IPR036770">
    <property type="entry name" value="Ankyrin_rpt-contain_sf"/>
</dbReference>
<dbReference type="GeneID" id="109475081"/>
<dbReference type="AlphaFoldDB" id="A0A6P4ZJC0"/>
<keyword evidence="4" id="KW-1185">Reference proteome</keyword>
<dbReference type="SMART" id="SM00248">
    <property type="entry name" value="ANK"/>
    <property type="match status" value="3"/>
</dbReference>
<dbReference type="PANTHER" id="PTHR24171:SF10">
    <property type="entry name" value="ANKYRIN REPEAT DOMAIN-CONTAINING PROTEIN 29-LIKE"/>
    <property type="match status" value="1"/>
</dbReference>
<dbReference type="Proteomes" id="UP000515135">
    <property type="component" value="Unplaced"/>
</dbReference>
<proteinExistence type="predicted"/>
<dbReference type="Gene3D" id="1.25.40.20">
    <property type="entry name" value="Ankyrin repeat-containing domain"/>
    <property type="match status" value="1"/>
</dbReference>
<feature type="repeat" description="ANK" evidence="3">
    <location>
        <begin position="72"/>
        <end position="104"/>
    </location>
</feature>
<dbReference type="PANTHER" id="PTHR24171">
    <property type="entry name" value="ANKYRIN REPEAT DOMAIN-CONTAINING PROTEIN 39-RELATED"/>
    <property type="match status" value="1"/>
</dbReference>
<dbReference type="KEGG" id="bbel:109475081"/>
<dbReference type="PROSITE" id="PS50297">
    <property type="entry name" value="ANK_REP_REGION"/>
    <property type="match status" value="2"/>
</dbReference>
<organism evidence="4 5">
    <name type="scientific">Branchiostoma belcheri</name>
    <name type="common">Amphioxus</name>
    <dbReference type="NCBI Taxonomy" id="7741"/>
    <lineage>
        <taxon>Eukaryota</taxon>
        <taxon>Metazoa</taxon>
        <taxon>Chordata</taxon>
        <taxon>Cephalochordata</taxon>
        <taxon>Leptocardii</taxon>
        <taxon>Amphioxiformes</taxon>
        <taxon>Branchiostomatidae</taxon>
        <taxon>Branchiostoma</taxon>
    </lineage>
</organism>
<evidence type="ECO:0000313" key="5">
    <source>
        <dbReference type="RefSeq" id="XP_019631182.1"/>
    </source>
</evidence>
<dbReference type="SUPFAM" id="SSF48403">
    <property type="entry name" value="Ankyrin repeat"/>
    <property type="match status" value="1"/>
</dbReference>
<evidence type="ECO:0000256" key="2">
    <source>
        <dbReference type="ARBA" id="ARBA00023043"/>
    </source>
</evidence>
<reference evidence="5" key="1">
    <citation type="submission" date="2025-08" db="UniProtKB">
        <authorList>
            <consortium name="RefSeq"/>
        </authorList>
    </citation>
    <scope>IDENTIFICATION</scope>
    <source>
        <tissue evidence="5">Gonad</tissue>
    </source>
</reference>
<evidence type="ECO:0000256" key="1">
    <source>
        <dbReference type="ARBA" id="ARBA00022737"/>
    </source>
</evidence>
<protein>
    <submittedName>
        <fullName evidence="5">Protein phosphatase 1 regulatory subunit 16A-like</fullName>
    </submittedName>
</protein>
<dbReference type="OrthoDB" id="539213at2759"/>
<dbReference type="PRINTS" id="PR01415">
    <property type="entry name" value="ANKYRIN"/>
</dbReference>
<evidence type="ECO:0000256" key="3">
    <source>
        <dbReference type="PROSITE-ProRule" id="PRU00023"/>
    </source>
</evidence>
<keyword evidence="2 3" id="KW-0040">ANK repeat</keyword>
<dbReference type="Pfam" id="PF12796">
    <property type="entry name" value="Ank_2"/>
    <property type="match status" value="1"/>
</dbReference>